<proteinExistence type="predicted"/>
<reference evidence="1" key="1">
    <citation type="journal article" date="2015" name="Front. Microbiol.">
        <title>Combining genomic sequencing methods to explore viral diversity and reveal potential virus-host interactions.</title>
        <authorList>
            <person name="Chow C.E."/>
            <person name="Winget D.M."/>
            <person name="White R.A.III."/>
            <person name="Hallam S.J."/>
            <person name="Suttle C.A."/>
        </authorList>
    </citation>
    <scope>NUCLEOTIDE SEQUENCE</scope>
    <source>
        <strain evidence="1">Oxic1_1</strain>
    </source>
</reference>
<sequence length="63" mass="6968">MFWGSMWTETYLIPSGALTPSKSPSGAMTWIYGCRFAGSFTKSVRTLGATFSSPYFWIACRAV</sequence>
<evidence type="ECO:0000313" key="1">
    <source>
        <dbReference type="EMBL" id="AKH47546.1"/>
    </source>
</evidence>
<name>A0A0F7L907_9VIRU</name>
<dbReference type="EMBL" id="KR029596">
    <property type="protein sequence ID" value="AKH47546.1"/>
    <property type="molecule type" value="Genomic_DNA"/>
</dbReference>
<accession>A0A0F7L907</accession>
<reference evidence="1" key="2">
    <citation type="submission" date="2015-03" db="EMBL/GenBank/DDBJ databases">
        <authorList>
            <person name="Chow C.-E.T."/>
            <person name="Winget D.M."/>
            <person name="White R.A.III."/>
            <person name="Hallam S.J."/>
            <person name="Suttle C.A."/>
        </authorList>
    </citation>
    <scope>NUCLEOTIDE SEQUENCE</scope>
    <source>
        <strain evidence="1">Oxic1_1</strain>
    </source>
</reference>
<organism evidence="1">
    <name type="scientific">uncultured marine virus</name>
    <dbReference type="NCBI Taxonomy" id="186617"/>
    <lineage>
        <taxon>Viruses</taxon>
        <taxon>environmental samples</taxon>
    </lineage>
</organism>
<protein>
    <submittedName>
        <fullName evidence="1">Uncharacterized protein</fullName>
    </submittedName>
</protein>